<evidence type="ECO:0000313" key="1">
    <source>
        <dbReference type="EMBL" id="QVI24235.1"/>
    </source>
</evidence>
<name>A0ABX8D1E1_9NOCA</name>
<reference evidence="1 2" key="1">
    <citation type="submission" date="2021-04" db="EMBL/GenBank/DDBJ databases">
        <title>Nocardia tengchongensis.</title>
        <authorList>
            <person name="Zhuang k."/>
            <person name="Ran Y."/>
            <person name="Li W."/>
        </authorList>
    </citation>
    <scope>NUCLEOTIDE SEQUENCE [LARGE SCALE GENOMIC DNA]</scope>
    <source>
        <strain evidence="1 2">CFH S0057</strain>
    </source>
</reference>
<organism evidence="1 2">
    <name type="scientific">Nocardia tengchongensis</name>
    <dbReference type="NCBI Taxonomy" id="2055889"/>
    <lineage>
        <taxon>Bacteria</taxon>
        <taxon>Bacillati</taxon>
        <taxon>Actinomycetota</taxon>
        <taxon>Actinomycetes</taxon>
        <taxon>Mycobacteriales</taxon>
        <taxon>Nocardiaceae</taxon>
        <taxon>Nocardia</taxon>
    </lineage>
</organism>
<evidence type="ECO:0000313" key="2">
    <source>
        <dbReference type="Proteomes" id="UP000683310"/>
    </source>
</evidence>
<protein>
    <submittedName>
        <fullName evidence="1">Uncharacterized protein</fullName>
    </submittedName>
</protein>
<proteinExistence type="predicted"/>
<accession>A0ABX8D1E1</accession>
<gene>
    <name evidence="1" type="ORF">KHQ06_16560</name>
</gene>
<dbReference type="Proteomes" id="UP000683310">
    <property type="component" value="Chromosome"/>
</dbReference>
<sequence>MVLAQISVTVCLPPDTIDDVEAAITRALAPFEMHQGFPERDMWNTWRLRSGGDGAGFYVRPGHEDDPRLIHDGPNQFGIVLPPKRGECAGGPKALLDVATHNFAEPDVLTLDGWWIESSGVCRHKDWDKNTSPVDQPACPIPPGDLENYLETLPDDTVLVRVHCHG</sequence>
<keyword evidence="2" id="KW-1185">Reference proteome</keyword>
<dbReference type="EMBL" id="CP074371">
    <property type="protein sequence ID" value="QVI24235.1"/>
    <property type="molecule type" value="Genomic_DNA"/>
</dbReference>
<dbReference type="RefSeq" id="WP_213560298.1">
    <property type="nucleotide sequence ID" value="NZ_JBHZDI010000042.1"/>
</dbReference>